<proteinExistence type="inferred from homology"/>
<evidence type="ECO:0000313" key="9">
    <source>
        <dbReference type="Proteomes" id="UP000070168"/>
    </source>
</evidence>
<dbReference type="STRING" id="5078.A0A135LW23"/>
<dbReference type="GO" id="GO:0007052">
    <property type="term" value="P:mitotic spindle organization"/>
    <property type="evidence" value="ECO:0007669"/>
    <property type="project" value="TreeGrafter"/>
</dbReference>
<dbReference type="EMBL" id="LHQR01000014">
    <property type="protein sequence ID" value="KXG53174.1"/>
    <property type="molecule type" value="Genomic_DNA"/>
</dbReference>
<comment type="function">
    <text evidence="6">Part of the dynactin complex that activates the molecular motor dynein for ultra-processive transport along microtubules.</text>
</comment>
<keyword evidence="5" id="KW-0206">Cytoskeleton</keyword>
<comment type="caution">
    <text evidence="8">The sequence shown here is derived from an EMBL/GenBank/DDBJ whole genome shotgun (WGS) entry which is preliminary data.</text>
</comment>
<dbReference type="OrthoDB" id="2355at2759"/>
<keyword evidence="4" id="KW-0963">Cytoplasm</keyword>
<feature type="region of interest" description="Disordered" evidence="7">
    <location>
        <begin position="1"/>
        <end position="30"/>
    </location>
</feature>
<dbReference type="Proteomes" id="UP000070168">
    <property type="component" value="Unassembled WGS sequence"/>
</dbReference>
<protein>
    <recommendedName>
        <fullName evidence="3">Dynactin subunit 6</fullName>
    </recommendedName>
</protein>
<dbReference type="PANTHER" id="PTHR13072:SF0">
    <property type="entry name" value="DYNACTIN SUBUNIT 6"/>
    <property type="match status" value="1"/>
</dbReference>
<dbReference type="SUPFAM" id="SSF51161">
    <property type="entry name" value="Trimeric LpxA-like enzymes"/>
    <property type="match status" value="1"/>
</dbReference>
<dbReference type="InterPro" id="IPR027777">
    <property type="entry name" value="DCTN6"/>
</dbReference>
<dbReference type="InterPro" id="IPR011004">
    <property type="entry name" value="Trimer_LpxA-like_sf"/>
</dbReference>
<organism evidence="8 9">
    <name type="scientific">Penicillium patulum</name>
    <name type="common">Penicillium griseofulvum</name>
    <dbReference type="NCBI Taxonomy" id="5078"/>
    <lineage>
        <taxon>Eukaryota</taxon>
        <taxon>Fungi</taxon>
        <taxon>Dikarya</taxon>
        <taxon>Ascomycota</taxon>
        <taxon>Pezizomycotina</taxon>
        <taxon>Eurotiomycetes</taxon>
        <taxon>Eurotiomycetidae</taxon>
        <taxon>Eurotiales</taxon>
        <taxon>Aspergillaceae</taxon>
        <taxon>Penicillium</taxon>
    </lineage>
</organism>
<sequence>MATLKPPTNTHRSSSSSHSSGPPKAPLKADPTATIADTVVFQGRHVVTIGAGTVIHPRAKFYAYEGPIIVGDGCIICEKAVIGAPPTSSRSPSPSRPTSTSTSTSIESGASTPEPKKEISTRISYFVTVGPLVTVEPGANIHSSATIEALATIRRDADIGSHSKVCSGCEIAAGGSVAEWVVVYGQGPGMRRKRARGVKGMSPAVVSAAQVAQTPLPGPAPAGKVIEDARLMVLQKEREVLGRMLVPAAGGRKK</sequence>
<dbReference type="GeneID" id="63703237"/>
<feature type="compositionally biased region" description="Polar residues" evidence="7">
    <location>
        <begin position="1"/>
        <end position="12"/>
    </location>
</feature>
<evidence type="ECO:0000256" key="4">
    <source>
        <dbReference type="ARBA" id="ARBA00022490"/>
    </source>
</evidence>
<evidence type="ECO:0000256" key="2">
    <source>
        <dbReference type="ARBA" id="ARBA00007719"/>
    </source>
</evidence>
<evidence type="ECO:0000256" key="5">
    <source>
        <dbReference type="ARBA" id="ARBA00023212"/>
    </source>
</evidence>
<dbReference type="OMA" id="MAVHAKQ"/>
<feature type="compositionally biased region" description="Low complexity" evidence="7">
    <location>
        <begin position="85"/>
        <end position="105"/>
    </location>
</feature>
<accession>A0A135LW23</accession>
<feature type="region of interest" description="Disordered" evidence="7">
    <location>
        <begin position="84"/>
        <end position="117"/>
    </location>
</feature>
<evidence type="ECO:0000256" key="6">
    <source>
        <dbReference type="ARBA" id="ARBA00034687"/>
    </source>
</evidence>
<dbReference type="RefSeq" id="XP_040651709.1">
    <property type="nucleotide sequence ID" value="XM_040787937.1"/>
</dbReference>
<comment type="subcellular location">
    <subcellularLocation>
        <location evidence="1">Cytoplasm</location>
        <location evidence="1">Cytoskeleton</location>
    </subcellularLocation>
</comment>
<evidence type="ECO:0000256" key="7">
    <source>
        <dbReference type="SAM" id="MobiDB-lite"/>
    </source>
</evidence>
<dbReference type="PANTHER" id="PTHR13072">
    <property type="entry name" value="DYNACTIN 6"/>
    <property type="match status" value="1"/>
</dbReference>
<dbReference type="AlphaFoldDB" id="A0A135LW23"/>
<evidence type="ECO:0000313" key="8">
    <source>
        <dbReference type="EMBL" id="KXG53174.1"/>
    </source>
</evidence>
<dbReference type="Gene3D" id="2.160.10.10">
    <property type="entry name" value="Hexapeptide repeat proteins"/>
    <property type="match status" value="1"/>
</dbReference>
<dbReference type="GO" id="GO:0005869">
    <property type="term" value="C:dynactin complex"/>
    <property type="evidence" value="ECO:0007669"/>
    <property type="project" value="InterPro"/>
</dbReference>
<gene>
    <name evidence="8" type="ORF">PGRI_002240</name>
</gene>
<dbReference type="GO" id="GO:0070840">
    <property type="term" value="F:dynein complex binding"/>
    <property type="evidence" value="ECO:0007669"/>
    <property type="project" value="TreeGrafter"/>
</dbReference>
<keyword evidence="9" id="KW-1185">Reference proteome</keyword>
<comment type="similarity">
    <text evidence="2">Belongs to the dynactin subunits 5/6 family. Dynactin subunit 6 subfamily.</text>
</comment>
<name>A0A135LW23_PENPA</name>
<evidence type="ECO:0000256" key="3">
    <source>
        <dbReference type="ARBA" id="ARBA00016573"/>
    </source>
</evidence>
<reference evidence="8 9" key="1">
    <citation type="journal article" date="2016" name="BMC Genomics">
        <title>Genome sequencing and secondary metabolism of the postharvest pathogen Penicillium griseofulvum.</title>
        <authorList>
            <person name="Banani H."/>
            <person name="Marcet-Houben M."/>
            <person name="Ballester A.R."/>
            <person name="Abbruscato P."/>
            <person name="Gonzalez-Candelas L."/>
            <person name="Gabaldon T."/>
            <person name="Spadaro D."/>
        </authorList>
    </citation>
    <scope>NUCLEOTIDE SEQUENCE [LARGE SCALE GENOMIC DNA]</scope>
    <source>
        <strain evidence="8 9">PG3</strain>
    </source>
</reference>
<evidence type="ECO:0000256" key="1">
    <source>
        <dbReference type="ARBA" id="ARBA00004245"/>
    </source>
</evidence>